<dbReference type="STRING" id="69895.SAMN05192551_101196"/>
<evidence type="ECO:0000313" key="2">
    <source>
        <dbReference type="Proteomes" id="UP000199287"/>
    </source>
</evidence>
<organism evidence="1 2">
    <name type="scientific">Tindallia magadiensis</name>
    <dbReference type="NCBI Taxonomy" id="69895"/>
    <lineage>
        <taxon>Bacteria</taxon>
        <taxon>Bacillati</taxon>
        <taxon>Bacillota</taxon>
        <taxon>Clostridia</taxon>
        <taxon>Peptostreptococcales</taxon>
        <taxon>Tindalliaceae</taxon>
        <taxon>Tindallia</taxon>
    </lineage>
</organism>
<reference evidence="2" key="1">
    <citation type="submission" date="2016-10" db="EMBL/GenBank/DDBJ databases">
        <authorList>
            <person name="Varghese N."/>
            <person name="Submissions S."/>
        </authorList>
    </citation>
    <scope>NUCLEOTIDE SEQUENCE [LARGE SCALE GENOMIC DNA]</scope>
    <source>
        <strain evidence="2">Z-7934</strain>
    </source>
</reference>
<dbReference type="AlphaFoldDB" id="A0A1I3AIE1"/>
<keyword evidence="2" id="KW-1185">Reference proteome</keyword>
<gene>
    <name evidence="1" type="ORF">SAMN05192551_101196</name>
</gene>
<name>A0A1I3AIE1_9FIRM</name>
<accession>A0A1I3AIE1</accession>
<protein>
    <recommendedName>
        <fullName evidence="3">N-acetyltransferase domain-containing protein</fullName>
    </recommendedName>
</protein>
<evidence type="ECO:0008006" key="3">
    <source>
        <dbReference type="Google" id="ProtNLM"/>
    </source>
</evidence>
<evidence type="ECO:0000313" key="1">
    <source>
        <dbReference type="EMBL" id="SFH49101.1"/>
    </source>
</evidence>
<dbReference type="Proteomes" id="UP000199287">
    <property type="component" value="Unassembled WGS sequence"/>
</dbReference>
<proteinExistence type="predicted"/>
<sequence>MISIKELTHSTYETFLYYLACNNMSKDFSVDVNRPIWTLFEGEKIRGFLSTTNCEQKFSILEYLITDHDCEFKDGLIRAAINACHNKRIPWIVCRESFLENKFPLKDYFKIVQTNHELYSLLSVYPLHQPNENYYFTNSDIIYKTGCKGRVSSIESKT</sequence>
<dbReference type="EMBL" id="FOQA01000001">
    <property type="protein sequence ID" value="SFH49101.1"/>
    <property type="molecule type" value="Genomic_DNA"/>
</dbReference>
<dbReference type="RefSeq" id="WP_177208715.1">
    <property type="nucleotide sequence ID" value="NZ_FOQA01000001.1"/>
</dbReference>